<dbReference type="STRING" id="140314.SAMN04488076_11113"/>
<evidence type="ECO:0000256" key="2">
    <source>
        <dbReference type="ARBA" id="ARBA00022692"/>
    </source>
</evidence>
<dbReference type="Gene3D" id="1.20.120.1630">
    <property type="match status" value="1"/>
</dbReference>
<dbReference type="EMBL" id="FJNE01000005">
    <property type="protein sequence ID" value="CZQ95369.1"/>
    <property type="molecule type" value="Genomic_DNA"/>
</dbReference>
<evidence type="ECO:0000256" key="1">
    <source>
        <dbReference type="ARBA" id="ARBA00004141"/>
    </source>
</evidence>
<keyword evidence="2 5" id="KW-0812">Transmembrane</keyword>
<feature type="transmembrane region" description="Helical" evidence="5">
    <location>
        <begin position="85"/>
        <end position="104"/>
    </location>
</feature>
<gene>
    <name evidence="6" type="ORF">Tpal_1882</name>
</gene>
<name>A0A143YP05_9LACT</name>
<sequence>MSSKPNDGMDRKALLRLVLTRFFNGIVVIGAVLFLTAGTLGYWNGWLFLVALVIPMSGTLYYLLKEDPELLAKRMRLKEPQKKQRTIVKVASLFMMIAIIMPGIDYRYHWSDVPFWLIMASLLLFEVSYAMVIVVMAQNSYASRVVEIQEGQKLIDTGLYSIVRHPMYLGSILLYLAIPLLLGSYYALIPMAVACAEIIARIKNEEEVLKAGLAGYKEYTEKVKYRLIPYVW</sequence>
<reference evidence="6 7" key="1">
    <citation type="submission" date="2016-02" db="EMBL/GenBank/DDBJ databases">
        <authorList>
            <person name="Wen L."/>
            <person name="He K."/>
            <person name="Yang H."/>
        </authorList>
    </citation>
    <scope>NUCLEOTIDE SEQUENCE [LARGE SCALE GENOMIC DNA]</scope>
    <source>
        <strain evidence="6">Trichococcus palustris</strain>
    </source>
</reference>
<keyword evidence="6" id="KW-0489">Methyltransferase</keyword>
<organism evidence="6 7">
    <name type="scientific">Trichococcus palustris</name>
    <dbReference type="NCBI Taxonomy" id="140314"/>
    <lineage>
        <taxon>Bacteria</taxon>
        <taxon>Bacillati</taxon>
        <taxon>Bacillota</taxon>
        <taxon>Bacilli</taxon>
        <taxon>Lactobacillales</taxon>
        <taxon>Carnobacteriaceae</taxon>
        <taxon>Trichococcus</taxon>
    </lineage>
</organism>
<feature type="transmembrane region" description="Helical" evidence="5">
    <location>
        <begin position="21"/>
        <end position="40"/>
    </location>
</feature>
<dbReference type="PANTHER" id="PTHR43847">
    <property type="entry name" value="BLL3993 PROTEIN"/>
    <property type="match status" value="1"/>
</dbReference>
<keyword evidence="7" id="KW-1185">Reference proteome</keyword>
<evidence type="ECO:0000313" key="7">
    <source>
        <dbReference type="Proteomes" id="UP000242754"/>
    </source>
</evidence>
<accession>A0A143YP05</accession>
<dbReference type="RefSeq" id="WP_087033444.1">
    <property type="nucleotide sequence ID" value="NZ_FJNE01000005.1"/>
</dbReference>
<evidence type="ECO:0000256" key="4">
    <source>
        <dbReference type="ARBA" id="ARBA00023136"/>
    </source>
</evidence>
<evidence type="ECO:0000313" key="6">
    <source>
        <dbReference type="EMBL" id="CZQ95369.1"/>
    </source>
</evidence>
<evidence type="ECO:0000256" key="5">
    <source>
        <dbReference type="SAM" id="Phobius"/>
    </source>
</evidence>
<keyword evidence="3 5" id="KW-1133">Transmembrane helix</keyword>
<dbReference type="GO" id="GO:0016020">
    <property type="term" value="C:membrane"/>
    <property type="evidence" value="ECO:0007669"/>
    <property type="project" value="UniProtKB-SubCell"/>
</dbReference>
<feature type="transmembrane region" description="Helical" evidence="5">
    <location>
        <begin position="46"/>
        <end position="64"/>
    </location>
</feature>
<feature type="transmembrane region" description="Helical" evidence="5">
    <location>
        <begin position="116"/>
        <end position="137"/>
    </location>
</feature>
<dbReference type="Pfam" id="PF04140">
    <property type="entry name" value="ICMT"/>
    <property type="match status" value="1"/>
</dbReference>
<dbReference type="GO" id="GO:0032259">
    <property type="term" value="P:methylation"/>
    <property type="evidence" value="ECO:0007669"/>
    <property type="project" value="UniProtKB-KW"/>
</dbReference>
<keyword evidence="6" id="KW-0808">Transferase</keyword>
<proteinExistence type="predicted"/>
<evidence type="ECO:0000256" key="3">
    <source>
        <dbReference type="ARBA" id="ARBA00022989"/>
    </source>
</evidence>
<keyword evidence="4 5" id="KW-0472">Membrane</keyword>
<dbReference type="InterPro" id="IPR052527">
    <property type="entry name" value="Metal_cation-efflux_comp"/>
</dbReference>
<dbReference type="OrthoDB" id="5471300at2"/>
<dbReference type="AlphaFoldDB" id="A0A143YP05"/>
<comment type="subcellular location">
    <subcellularLocation>
        <location evidence="1">Membrane</location>
        <topology evidence="1">Multi-pass membrane protein</topology>
    </subcellularLocation>
</comment>
<dbReference type="InterPro" id="IPR007269">
    <property type="entry name" value="ICMT_MeTrfase"/>
</dbReference>
<dbReference type="Proteomes" id="UP000242754">
    <property type="component" value="Unassembled WGS sequence"/>
</dbReference>
<dbReference type="GO" id="GO:0004671">
    <property type="term" value="F:protein C-terminal S-isoprenylcysteine carboxyl O-methyltransferase activity"/>
    <property type="evidence" value="ECO:0007669"/>
    <property type="project" value="InterPro"/>
</dbReference>
<dbReference type="PANTHER" id="PTHR43847:SF1">
    <property type="entry name" value="BLL3993 PROTEIN"/>
    <property type="match status" value="1"/>
</dbReference>
<protein>
    <submittedName>
        <fullName evidence="6">Phospholipid methyltransferase</fullName>
    </submittedName>
</protein>